<organism evidence="5 6">
    <name type="scientific">Paractinoplanes lichenicola</name>
    <dbReference type="NCBI Taxonomy" id="2802976"/>
    <lineage>
        <taxon>Bacteria</taxon>
        <taxon>Bacillati</taxon>
        <taxon>Actinomycetota</taxon>
        <taxon>Actinomycetes</taxon>
        <taxon>Micromonosporales</taxon>
        <taxon>Micromonosporaceae</taxon>
        <taxon>Paractinoplanes</taxon>
    </lineage>
</organism>
<evidence type="ECO:0000256" key="1">
    <source>
        <dbReference type="ARBA" id="ARBA00022553"/>
    </source>
</evidence>
<protein>
    <submittedName>
        <fullName evidence="5">Response regulator</fullName>
    </submittedName>
</protein>
<evidence type="ECO:0000256" key="2">
    <source>
        <dbReference type="ARBA" id="ARBA00023012"/>
    </source>
</evidence>
<feature type="modified residue" description="4-aspartylphosphate" evidence="3">
    <location>
        <position position="66"/>
    </location>
</feature>
<proteinExistence type="predicted"/>
<name>A0ABS1VZC9_9ACTN</name>
<keyword evidence="6" id="KW-1185">Reference proteome</keyword>
<keyword evidence="2" id="KW-0902">Two-component regulatory system</keyword>
<dbReference type="PROSITE" id="PS50110">
    <property type="entry name" value="RESPONSE_REGULATORY"/>
    <property type="match status" value="1"/>
</dbReference>
<dbReference type="SUPFAM" id="SSF52172">
    <property type="entry name" value="CheY-like"/>
    <property type="match status" value="1"/>
</dbReference>
<comment type="caution">
    <text evidence="5">The sequence shown here is derived from an EMBL/GenBank/DDBJ whole genome shotgun (WGS) entry which is preliminary data.</text>
</comment>
<dbReference type="SMART" id="SM00448">
    <property type="entry name" value="REC"/>
    <property type="match status" value="1"/>
</dbReference>
<evidence type="ECO:0000259" key="4">
    <source>
        <dbReference type="PROSITE" id="PS50110"/>
    </source>
</evidence>
<dbReference type="Gene3D" id="3.40.50.2300">
    <property type="match status" value="1"/>
</dbReference>
<dbReference type="EMBL" id="JAENHO010000011">
    <property type="protein sequence ID" value="MBL7259653.1"/>
    <property type="molecule type" value="Genomic_DNA"/>
</dbReference>
<dbReference type="InterPro" id="IPR001789">
    <property type="entry name" value="Sig_transdc_resp-reg_receiver"/>
</dbReference>
<accession>A0ABS1VZC9</accession>
<gene>
    <name evidence="5" type="ORF">JKJ07_35585</name>
</gene>
<dbReference type="Proteomes" id="UP000598996">
    <property type="component" value="Unassembled WGS sequence"/>
</dbReference>
<reference evidence="5 6" key="1">
    <citation type="submission" date="2021-01" db="EMBL/GenBank/DDBJ databases">
        <title>Actinoplanes sp. nov. LDG1-01 isolated from lichen.</title>
        <authorList>
            <person name="Saeng-In P."/>
            <person name="Phongsopitanun W."/>
            <person name="Kanchanasin P."/>
            <person name="Yuki M."/>
            <person name="Kudo T."/>
            <person name="Ohkuma M."/>
            <person name="Tanasupawat S."/>
        </authorList>
    </citation>
    <scope>NUCLEOTIDE SEQUENCE [LARGE SCALE GENOMIC DNA]</scope>
    <source>
        <strain evidence="5 6">LDG1-01</strain>
    </source>
</reference>
<dbReference type="CDD" id="cd00156">
    <property type="entry name" value="REC"/>
    <property type="match status" value="1"/>
</dbReference>
<evidence type="ECO:0000256" key="3">
    <source>
        <dbReference type="PROSITE-ProRule" id="PRU00169"/>
    </source>
</evidence>
<keyword evidence="1 3" id="KW-0597">Phosphoprotein</keyword>
<sequence length="130" mass="13580">MCTRQRPGNLGDVTLRCLLVDDNDHFLAAARDLLEREGVEVAGTASDIAGALGRAGELIPDVALVDVNLGSESGFELARRLSPTPVIMISTHAGDDYADLVEESPAIGFLSKLDLSGAAVRLLLSAPPGK</sequence>
<dbReference type="PANTHER" id="PTHR44591">
    <property type="entry name" value="STRESS RESPONSE REGULATOR PROTEIN 1"/>
    <property type="match status" value="1"/>
</dbReference>
<dbReference type="PANTHER" id="PTHR44591:SF14">
    <property type="entry name" value="PROTEIN PILG"/>
    <property type="match status" value="1"/>
</dbReference>
<evidence type="ECO:0000313" key="5">
    <source>
        <dbReference type="EMBL" id="MBL7259653.1"/>
    </source>
</evidence>
<evidence type="ECO:0000313" key="6">
    <source>
        <dbReference type="Proteomes" id="UP000598996"/>
    </source>
</evidence>
<feature type="domain" description="Response regulatory" evidence="4">
    <location>
        <begin position="16"/>
        <end position="127"/>
    </location>
</feature>
<dbReference type="Pfam" id="PF00072">
    <property type="entry name" value="Response_reg"/>
    <property type="match status" value="1"/>
</dbReference>
<dbReference type="InterPro" id="IPR050595">
    <property type="entry name" value="Bact_response_regulator"/>
</dbReference>
<dbReference type="InterPro" id="IPR011006">
    <property type="entry name" value="CheY-like_superfamily"/>
</dbReference>